<protein>
    <submittedName>
        <fullName evidence="1">Uncharacterized protein</fullName>
    </submittedName>
</protein>
<reference evidence="1" key="6">
    <citation type="submission" date="2002-04" db="EMBL/GenBank/DDBJ databases">
        <authorList>
            <person name="Adachi J."/>
            <person name="Aizawa K."/>
            <person name="Akimura T."/>
            <person name="Arakawa T."/>
            <person name="Bono H."/>
            <person name="Carninci P."/>
            <person name="Fukuda S."/>
            <person name="Furuno M."/>
            <person name="Hanagaki T."/>
            <person name="Hara A."/>
            <person name="Hashizume W."/>
            <person name="Hayashida K."/>
            <person name="Hayatsu N."/>
            <person name="Hiramoto K."/>
            <person name="Hiraoka T."/>
            <person name="Hirozane T."/>
            <person name="Hori F."/>
            <person name="Imotani K."/>
            <person name="Ishii Y."/>
            <person name="Itoh M."/>
            <person name="Kagawa I."/>
            <person name="Kasukawa T."/>
            <person name="Katoh H."/>
            <person name="Kawai J."/>
            <person name="Kojima Y."/>
            <person name="Kondo S."/>
            <person name="Konno H."/>
            <person name="Kouda M."/>
            <person name="Koya S."/>
            <person name="Kurihara C."/>
            <person name="Matsuyama T."/>
            <person name="Miyazaki A."/>
            <person name="Murata M."/>
            <person name="Nakamura M."/>
            <person name="Nishi K."/>
            <person name="Nomura K."/>
            <person name="Numazaki R."/>
            <person name="Ohno M."/>
            <person name="Ohsato N."/>
            <person name="Okazaki Y."/>
            <person name="Saito R."/>
            <person name="Saitoh H."/>
            <person name="Sakai C."/>
            <person name="Sakai K."/>
            <person name="Sakazume N."/>
            <person name="Sano H."/>
            <person name="Sasaki D."/>
            <person name="Shibata K."/>
            <person name="Shinagawa A."/>
            <person name="Shiraki T."/>
            <person name="Sogabe Y."/>
            <person name="Tagami M."/>
            <person name="Tagawa A."/>
            <person name="Takahashi F."/>
            <person name="Takaku-Akahira S."/>
            <person name="Takeda Y."/>
            <person name="Tanaka T."/>
            <person name="Tomaru A."/>
            <person name="Toya T."/>
            <person name="Yasunishi A."/>
            <person name="Muramatsu M."/>
            <person name="Hayashizaki Y."/>
        </authorList>
    </citation>
    <scope>NUCLEOTIDE SEQUENCE</scope>
    <source>
        <strain evidence="1">NOD</strain>
        <tissue evidence="1">Activated spleen</tissue>
    </source>
</reference>
<dbReference type="EMBL" id="AK089594">
    <property type="protein sequence ID" value="BAC40928.1"/>
    <property type="molecule type" value="mRNA"/>
</dbReference>
<dbReference type="AlphaFoldDB" id="Q8BN45"/>
<evidence type="ECO:0000313" key="1">
    <source>
        <dbReference type="EMBL" id="BAC40928.1"/>
    </source>
</evidence>
<reference evidence="1" key="3">
    <citation type="journal article" date="2000" name="Genome Res.">
        <title>RIKEN integrated sequence analysis (RISA) system--384-format sequencing pipeline with 384 multicapillary sequencer.</title>
        <authorList>
            <person name="Shibata K."/>
            <person name="Itoh M."/>
            <person name="Aizawa K."/>
            <person name="Nagaoka S."/>
            <person name="Sasaki N."/>
            <person name="Carninci P."/>
            <person name="Konno H."/>
            <person name="Akiyama J."/>
            <person name="Nishi K."/>
            <person name="Kitsunai T."/>
            <person name="Tashiro H."/>
            <person name="Itoh M."/>
            <person name="Sumi N."/>
            <person name="Ishii Y."/>
            <person name="Nakamura S."/>
            <person name="Hazama M."/>
            <person name="Nishine T."/>
            <person name="Harada A."/>
            <person name="Yamamoto R."/>
            <person name="Matsumoto H."/>
            <person name="Sakaguchi S."/>
            <person name="Ikegami T."/>
            <person name="Kashiwagi K."/>
            <person name="Fujiwake S."/>
            <person name="Inoue K."/>
            <person name="Togawa Y."/>
            <person name="Izawa M."/>
            <person name="Ohara E."/>
            <person name="Watahiki M."/>
            <person name="Yoneda Y."/>
            <person name="Ishikawa T."/>
            <person name="Ozawa K."/>
            <person name="Tanaka T."/>
            <person name="Matsuura S."/>
            <person name="Kawai J."/>
            <person name="Okazaki Y."/>
            <person name="Muramatsu M."/>
            <person name="Inoue Y."/>
            <person name="Kira A."/>
            <person name="Hayashizaki Y."/>
        </authorList>
    </citation>
    <scope>NUCLEOTIDE SEQUENCE</scope>
    <source>
        <strain evidence="1">NOD</strain>
        <tissue evidence="1">Activated spleen</tissue>
    </source>
</reference>
<reference evidence="1" key="4">
    <citation type="journal article" date="2001" name="Nature">
        <title>Functional annotation of a full-length mouse cDNA collection.</title>
        <authorList>
            <consortium name="The RIKEN Genome Exploration Research Group Phase II Team and the FANTOM Consortium"/>
        </authorList>
    </citation>
    <scope>NUCLEOTIDE SEQUENCE</scope>
    <source>
        <strain evidence="1">NOD</strain>
        <tissue evidence="1">Activated spleen</tissue>
    </source>
</reference>
<reference evidence="1" key="2">
    <citation type="journal article" date="2000" name="Genome Res.">
        <title>Normalization and subtraction of cap-trapper-selected cDNAs to prepare full-length cDNA libraries for rapid discovery of new genes.</title>
        <authorList>
            <person name="Carninci P."/>
            <person name="Shibata Y."/>
            <person name="Hayatsu N."/>
            <person name="Sugahara Y."/>
            <person name="Shibata K."/>
            <person name="Itoh M."/>
            <person name="Konno H."/>
            <person name="Okazaki Y."/>
            <person name="Muramatsu M."/>
            <person name="Hayashizaki Y."/>
        </authorList>
    </citation>
    <scope>NUCLEOTIDE SEQUENCE</scope>
    <source>
        <strain evidence="1">NOD</strain>
        <tissue evidence="1">Activated spleen</tissue>
    </source>
</reference>
<name>Q8BN45_MOUSE</name>
<reference evidence="1" key="1">
    <citation type="journal article" date="1999" name="Methods Enzymol.">
        <title>High-efficiency full-length cDNA cloning.</title>
        <authorList>
            <person name="Carninci P."/>
            <person name="Hayashizaki Y."/>
        </authorList>
    </citation>
    <scope>NUCLEOTIDE SEQUENCE</scope>
    <source>
        <strain evidence="1">NOD</strain>
        <tissue evidence="1">Activated spleen</tissue>
    </source>
</reference>
<proteinExistence type="evidence at transcript level"/>
<reference evidence="1" key="5">
    <citation type="journal article" date="2002" name="Nature">
        <title>Analysis of the mouse transcriptome based on functional annotation of 60,770 full-length cDNAs.</title>
        <authorList>
            <consortium name="The FANTOM Consortium and the RIKEN Genome Exploration Research Group Phase I and II Team"/>
        </authorList>
    </citation>
    <scope>NUCLEOTIDE SEQUENCE</scope>
    <source>
        <strain evidence="1">NOD</strain>
        <tissue evidence="1">Activated spleen</tissue>
    </source>
</reference>
<reference evidence="1" key="7">
    <citation type="journal article" date="2005" name="Science">
        <title>The Transcriptional Landscape of the Mammalian Genome.</title>
        <authorList>
            <consortium name="The FANTOM Consortium"/>
            <consortium name="Riken Genome Exploration Research Group and Genome Science Group (Genome Network Project Core Group)"/>
        </authorList>
    </citation>
    <scope>NUCLEOTIDE SEQUENCE</scope>
    <source>
        <strain evidence="1">NOD</strain>
        <tissue evidence="1">Activated spleen</tissue>
    </source>
</reference>
<organism evidence="1">
    <name type="scientific">Mus musculus</name>
    <name type="common">Mouse</name>
    <dbReference type="NCBI Taxonomy" id="10090"/>
    <lineage>
        <taxon>Eukaryota</taxon>
        <taxon>Metazoa</taxon>
        <taxon>Chordata</taxon>
        <taxon>Craniata</taxon>
        <taxon>Vertebrata</taxon>
        <taxon>Euteleostomi</taxon>
        <taxon>Mammalia</taxon>
        <taxon>Eutheria</taxon>
        <taxon>Euarchontoglires</taxon>
        <taxon>Glires</taxon>
        <taxon>Rodentia</taxon>
        <taxon>Myomorpha</taxon>
        <taxon>Muroidea</taxon>
        <taxon>Muridae</taxon>
        <taxon>Murinae</taxon>
        <taxon>Mus</taxon>
        <taxon>Mus</taxon>
    </lineage>
</organism>
<reference evidence="1" key="8">
    <citation type="journal article" date="2005" name="Science">
        <title>Antisense Transcription in the Mammalian Transcriptome.</title>
        <authorList>
            <consortium name="RIKEN Genome Exploration Research Group and Genome Science Group (Genome Network Project Core Group) and the FANTOM Consortium"/>
        </authorList>
    </citation>
    <scope>NUCLEOTIDE SEQUENCE</scope>
    <source>
        <strain evidence="1">NOD</strain>
        <tissue evidence="1">Activated spleen</tissue>
    </source>
</reference>
<accession>Q8BN45</accession>
<sequence>MAPWLFQAYTYLETISFAVWSSTFLFQEPCHAHPAPFKPSLRMLALRENVLSLLPPPLKRFISPPFKDFTFSSPTFLFPLEYLPFSIHLIVFSHTRFLGGTDSQARELL</sequence>